<keyword evidence="4" id="KW-0472">Membrane</keyword>
<reference evidence="5" key="1">
    <citation type="submission" date="2023-06" db="EMBL/GenBank/DDBJ databases">
        <title>Survivors Of The Sea: Transcriptome response of Skeletonema marinoi to long-term dormancy.</title>
        <authorList>
            <person name="Pinder M.I.M."/>
            <person name="Kourtchenko O."/>
            <person name="Robertson E.K."/>
            <person name="Larsson T."/>
            <person name="Maumus F."/>
            <person name="Osuna-Cruz C.M."/>
            <person name="Vancaester E."/>
            <person name="Stenow R."/>
            <person name="Vandepoele K."/>
            <person name="Ploug H."/>
            <person name="Bruchert V."/>
            <person name="Godhe A."/>
            <person name="Topel M."/>
        </authorList>
    </citation>
    <scope>NUCLEOTIDE SEQUENCE</scope>
    <source>
        <strain evidence="5">R05AC</strain>
    </source>
</reference>
<dbReference type="GO" id="GO:0050661">
    <property type="term" value="F:NADP binding"/>
    <property type="evidence" value="ECO:0007669"/>
    <property type="project" value="TreeGrafter"/>
</dbReference>
<feature type="region of interest" description="Disordered" evidence="3">
    <location>
        <begin position="118"/>
        <end position="138"/>
    </location>
</feature>
<feature type="transmembrane region" description="Helical" evidence="4">
    <location>
        <begin position="14"/>
        <end position="37"/>
    </location>
</feature>
<evidence type="ECO:0008006" key="7">
    <source>
        <dbReference type="Google" id="ProtNLM"/>
    </source>
</evidence>
<name>A0AAD8Y4G4_9STRA</name>
<dbReference type="Proteomes" id="UP001224775">
    <property type="component" value="Unassembled WGS sequence"/>
</dbReference>
<dbReference type="GO" id="GO:0008677">
    <property type="term" value="F:2-dehydropantoate 2-reductase activity"/>
    <property type="evidence" value="ECO:0007669"/>
    <property type="project" value="TreeGrafter"/>
</dbReference>
<keyword evidence="4" id="KW-0812">Transmembrane</keyword>
<dbReference type="PANTHER" id="PTHR43765">
    <property type="entry name" value="2-DEHYDROPANTOATE 2-REDUCTASE-RELATED"/>
    <property type="match status" value="1"/>
</dbReference>
<accession>A0AAD8Y4G4</accession>
<dbReference type="EMBL" id="JATAAI010000020">
    <property type="protein sequence ID" value="KAK1738485.1"/>
    <property type="molecule type" value="Genomic_DNA"/>
</dbReference>
<proteinExistence type="predicted"/>
<dbReference type="Gene3D" id="3.40.50.300">
    <property type="entry name" value="P-loop containing nucleotide triphosphate hydrolases"/>
    <property type="match status" value="1"/>
</dbReference>
<keyword evidence="6" id="KW-1185">Reference proteome</keyword>
<dbReference type="InterPro" id="IPR050838">
    <property type="entry name" value="Ketopantoate_reductase"/>
</dbReference>
<comment type="caution">
    <text evidence="5">The sequence shown here is derived from an EMBL/GenBank/DDBJ whole genome shotgun (WGS) entry which is preliminary data.</text>
</comment>
<feature type="compositionally biased region" description="Polar residues" evidence="3">
    <location>
        <begin position="118"/>
        <end position="134"/>
    </location>
</feature>
<gene>
    <name evidence="5" type="ORF">QTG54_010515</name>
</gene>
<protein>
    <recommendedName>
        <fullName evidence="7">Sulfotransferase domain-containing protein</fullName>
    </recommendedName>
</protein>
<keyword evidence="4" id="KW-1133">Transmembrane helix</keyword>
<dbReference type="SUPFAM" id="SSF52540">
    <property type="entry name" value="P-loop containing nucleoside triphosphate hydrolases"/>
    <property type="match status" value="1"/>
</dbReference>
<evidence type="ECO:0000313" key="5">
    <source>
        <dbReference type="EMBL" id="KAK1738485.1"/>
    </source>
</evidence>
<evidence type="ECO:0000256" key="4">
    <source>
        <dbReference type="SAM" id="Phobius"/>
    </source>
</evidence>
<dbReference type="InterPro" id="IPR027417">
    <property type="entry name" value="P-loop_NTPase"/>
</dbReference>
<dbReference type="GO" id="GO:0005737">
    <property type="term" value="C:cytoplasm"/>
    <property type="evidence" value="ECO:0007669"/>
    <property type="project" value="TreeGrafter"/>
</dbReference>
<keyword evidence="2" id="KW-0560">Oxidoreductase</keyword>
<keyword evidence="1" id="KW-0521">NADP</keyword>
<evidence type="ECO:0000313" key="6">
    <source>
        <dbReference type="Proteomes" id="UP001224775"/>
    </source>
</evidence>
<dbReference type="AlphaFoldDB" id="A0AAD8Y4G4"/>
<evidence type="ECO:0000256" key="2">
    <source>
        <dbReference type="ARBA" id="ARBA00023002"/>
    </source>
</evidence>
<organism evidence="5 6">
    <name type="scientific">Skeletonema marinoi</name>
    <dbReference type="NCBI Taxonomy" id="267567"/>
    <lineage>
        <taxon>Eukaryota</taxon>
        <taxon>Sar</taxon>
        <taxon>Stramenopiles</taxon>
        <taxon>Ochrophyta</taxon>
        <taxon>Bacillariophyta</taxon>
        <taxon>Coscinodiscophyceae</taxon>
        <taxon>Thalassiosirophycidae</taxon>
        <taxon>Thalassiosirales</taxon>
        <taxon>Skeletonemataceae</taxon>
        <taxon>Skeletonema</taxon>
        <taxon>Skeletonema marinoi-dohrnii complex</taxon>
    </lineage>
</organism>
<evidence type="ECO:0000256" key="1">
    <source>
        <dbReference type="ARBA" id="ARBA00022857"/>
    </source>
</evidence>
<evidence type="ECO:0000256" key="3">
    <source>
        <dbReference type="SAM" id="MobiDB-lite"/>
    </source>
</evidence>
<dbReference type="PANTHER" id="PTHR43765:SF2">
    <property type="entry name" value="2-DEHYDROPANTOATE 2-REDUCTASE"/>
    <property type="match status" value="1"/>
</dbReference>
<sequence length="372" mass="42969">MILSAKQKRSTKRIILAFIVLTIISLLVNFYVLSIFIGGNENSKAAPSVAASSSIETNRGNNNKNEPSLDFAIIGFAKTGTTFLHDILANHSQVIMYDDEFWGDGNMLRKWLNKTTVMTGNSSNETNREQPQPTTKRRGIKCPRIVKETARLDQLLNDTSRVIVGVRHPVHWFESLYNYRIWQKHEKKRHNTKPPLRFLHNNRTDWLGLSTGAARFDLYLKQLGKIPLSPEELQHMTRVNKVNGIMTSTAHHEQHPIKVLLYSMEQIKDSNTQRRLHFQHTLQQFLNLDTPLHDLATKEKVNVNNFQHSENIDICEEQYREIRNTLVWQGKHASEWIRNKFMKSEDVVVSDVGFMNEVLGRWGVDPCDEKSS</sequence>